<protein>
    <submittedName>
        <fullName evidence="1">Uncharacterized protein</fullName>
    </submittedName>
</protein>
<dbReference type="RefSeq" id="XP_018285809.1">
    <property type="nucleotide sequence ID" value="XM_018432658.1"/>
</dbReference>
<evidence type="ECO:0000313" key="1">
    <source>
        <dbReference type="EMBL" id="OAD67769.1"/>
    </source>
</evidence>
<dbReference type="EMBL" id="KV440998">
    <property type="protein sequence ID" value="OAD67769.1"/>
    <property type="molecule type" value="Genomic_DNA"/>
</dbReference>
<sequence>MSLGRLTVNINAHESGTIHHSLLSDQTTKGIHRPFNGRISAFQAEGRGSIPR</sequence>
<dbReference type="InParanoid" id="A0A167KCP6"/>
<evidence type="ECO:0000313" key="2">
    <source>
        <dbReference type="Proteomes" id="UP000077315"/>
    </source>
</evidence>
<dbReference type="AlphaFoldDB" id="A0A167KCP6"/>
<gene>
    <name evidence="1" type="ORF">PHYBLDRAFT_151297</name>
</gene>
<keyword evidence="2" id="KW-1185">Reference proteome</keyword>
<dbReference type="VEuPathDB" id="FungiDB:PHYBLDRAFT_151297"/>
<dbReference type="Proteomes" id="UP000077315">
    <property type="component" value="Unassembled WGS sequence"/>
</dbReference>
<accession>A0A167KCP6</accession>
<reference evidence="2" key="1">
    <citation type="submission" date="2015-06" db="EMBL/GenBank/DDBJ databases">
        <title>Expansion of signal transduction pathways in fungi by whole-genome duplication.</title>
        <authorList>
            <consortium name="DOE Joint Genome Institute"/>
            <person name="Corrochano L.M."/>
            <person name="Kuo A."/>
            <person name="Marcet-Houben M."/>
            <person name="Polaino S."/>
            <person name="Salamov A."/>
            <person name="Villalobos J.M."/>
            <person name="Alvarez M.I."/>
            <person name="Avalos J."/>
            <person name="Benito E.P."/>
            <person name="Benoit I."/>
            <person name="Burger G."/>
            <person name="Camino L.P."/>
            <person name="Canovas D."/>
            <person name="Cerda-Olmedo E."/>
            <person name="Cheng J.-F."/>
            <person name="Dominguez A."/>
            <person name="Elias M."/>
            <person name="Eslava A.P."/>
            <person name="Glaser F."/>
            <person name="Grimwood J."/>
            <person name="Gutierrez G."/>
            <person name="Heitman J."/>
            <person name="Henrissat B."/>
            <person name="Iturriaga E.A."/>
            <person name="Lang B.F."/>
            <person name="Lavin J.L."/>
            <person name="Lee S."/>
            <person name="Li W."/>
            <person name="Lindquist E."/>
            <person name="Lopez-Garcia S."/>
            <person name="Luque E.M."/>
            <person name="Marcos A.T."/>
            <person name="Martin J."/>
            <person name="McCluskey K."/>
            <person name="Medina H.R."/>
            <person name="Miralles-Duran A."/>
            <person name="Miyazaki A."/>
            <person name="Munoz-Torres E."/>
            <person name="Oguiza J.A."/>
            <person name="Ohm R."/>
            <person name="Olmedo M."/>
            <person name="Orejas M."/>
            <person name="Ortiz-Castellanos L."/>
            <person name="Pisabarro A.G."/>
            <person name="Rodriguez-Romero J."/>
            <person name="Ruiz-Herrera J."/>
            <person name="Ruiz-Vazquez R."/>
            <person name="Sanz C."/>
            <person name="Schackwitz W."/>
            <person name="Schmutz J."/>
            <person name="Shahriari M."/>
            <person name="Shelest E."/>
            <person name="Silva-Franco F."/>
            <person name="Soanes D."/>
            <person name="Syed K."/>
            <person name="Tagua V.G."/>
            <person name="Talbot N.J."/>
            <person name="Thon M."/>
            <person name="De vries R.P."/>
            <person name="Wiebenga A."/>
            <person name="Yadav J.S."/>
            <person name="Braun E.L."/>
            <person name="Baker S."/>
            <person name="Garre V."/>
            <person name="Horwitz B."/>
            <person name="Torres-Martinez S."/>
            <person name="Idnurm A."/>
            <person name="Herrera-Estrella A."/>
            <person name="Gabaldon T."/>
            <person name="Grigoriev I.V."/>
        </authorList>
    </citation>
    <scope>NUCLEOTIDE SEQUENCE [LARGE SCALE GENOMIC DNA]</scope>
    <source>
        <strain evidence="2">NRRL 1555(-)</strain>
    </source>
</reference>
<proteinExistence type="predicted"/>
<organism evidence="1 2">
    <name type="scientific">Phycomyces blakesleeanus (strain ATCC 8743b / DSM 1359 / FGSC 10004 / NBRC 33097 / NRRL 1555)</name>
    <dbReference type="NCBI Taxonomy" id="763407"/>
    <lineage>
        <taxon>Eukaryota</taxon>
        <taxon>Fungi</taxon>
        <taxon>Fungi incertae sedis</taxon>
        <taxon>Mucoromycota</taxon>
        <taxon>Mucoromycotina</taxon>
        <taxon>Mucoromycetes</taxon>
        <taxon>Mucorales</taxon>
        <taxon>Phycomycetaceae</taxon>
        <taxon>Phycomyces</taxon>
    </lineage>
</organism>
<name>A0A167KCP6_PHYB8</name>
<dbReference type="GeneID" id="28993564"/>